<gene>
    <name evidence="1" type="ORF">EVAR_54741_1</name>
</gene>
<proteinExistence type="predicted"/>
<dbReference type="AlphaFoldDB" id="A0A4C1YZI3"/>
<name>A0A4C1YZI3_EUMVA</name>
<dbReference type="Proteomes" id="UP000299102">
    <property type="component" value="Unassembled WGS sequence"/>
</dbReference>
<reference evidence="1 2" key="1">
    <citation type="journal article" date="2019" name="Commun. Biol.">
        <title>The bagworm genome reveals a unique fibroin gene that provides high tensile strength.</title>
        <authorList>
            <person name="Kono N."/>
            <person name="Nakamura H."/>
            <person name="Ohtoshi R."/>
            <person name="Tomita M."/>
            <person name="Numata K."/>
            <person name="Arakawa K."/>
        </authorList>
    </citation>
    <scope>NUCLEOTIDE SEQUENCE [LARGE SCALE GENOMIC DNA]</scope>
</reference>
<organism evidence="1 2">
    <name type="scientific">Eumeta variegata</name>
    <name type="common">Bagworm moth</name>
    <name type="synonym">Eumeta japonica</name>
    <dbReference type="NCBI Taxonomy" id="151549"/>
    <lineage>
        <taxon>Eukaryota</taxon>
        <taxon>Metazoa</taxon>
        <taxon>Ecdysozoa</taxon>
        <taxon>Arthropoda</taxon>
        <taxon>Hexapoda</taxon>
        <taxon>Insecta</taxon>
        <taxon>Pterygota</taxon>
        <taxon>Neoptera</taxon>
        <taxon>Endopterygota</taxon>
        <taxon>Lepidoptera</taxon>
        <taxon>Glossata</taxon>
        <taxon>Ditrysia</taxon>
        <taxon>Tineoidea</taxon>
        <taxon>Psychidae</taxon>
        <taxon>Oiketicinae</taxon>
        <taxon>Eumeta</taxon>
    </lineage>
</organism>
<evidence type="ECO:0000313" key="1">
    <source>
        <dbReference type="EMBL" id="GBP80353.1"/>
    </source>
</evidence>
<sequence length="133" mass="15368">MEPKKLLRKVVVQKWNDENLIHIKLKYDIMDESEELPLMVLGRRVAGAHESIRLDGVGSNERRPRIAVAPLRRRTARRPLARLALEHAPHYKFPFRLFCLSHFETAIRTGFESPDMDYAHGDRSFMRMSGGGS</sequence>
<protein>
    <submittedName>
        <fullName evidence="1">Uncharacterized protein</fullName>
    </submittedName>
</protein>
<evidence type="ECO:0000313" key="2">
    <source>
        <dbReference type="Proteomes" id="UP000299102"/>
    </source>
</evidence>
<keyword evidence="2" id="KW-1185">Reference proteome</keyword>
<accession>A0A4C1YZI3</accession>
<comment type="caution">
    <text evidence="1">The sequence shown here is derived from an EMBL/GenBank/DDBJ whole genome shotgun (WGS) entry which is preliminary data.</text>
</comment>
<dbReference type="EMBL" id="BGZK01001458">
    <property type="protein sequence ID" value="GBP80353.1"/>
    <property type="molecule type" value="Genomic_DNA"/>
</dbReference>